<dbReference type="RefSeq" id="WP_146663237.1">
    <property type="nucleotide sequence ID" value="NZ_CP019791.1"/>
</dbReference>
<protein>
    <submittedName>
        <fullName evidence="3">CAAX amino terminal protease self-immunity</fullName>
    </submittedName>
</protein>
<dbReference type="GO" id="GO:0004175">
    <property type="term" value="F:endopeptidase activity"/>
    <property type="evidence" value="ECO:0007669"/>
    <property type="project" value="UniProtKB-ARBA"/>
</dbReference>
<dbReference type="STRING" id="1936003.STSP2_02755"/>
<sequence>MLKFWQFLAAVDQPQPSWLGALELLILITGCGLLIRWAQNGFGARALAHKPSRRHSMTPWLPFGILILWFGLLVVAGSAITAFFDTADETVKLMALYISTGCVDILLTLTILVLGHFYFTRGLAGFGLSLCTVTKDALWGLIHYLAVMPLVVGTIYLIQFIGEAISGDGFQLPMHESLKAIMDNPSLPVVVAIAVSVIVIIPIFEELLFRGLLQSSLVSYMGNWPGIAATSLIFAVLHANWTHWLPLFLLSCGFGYAYEKSGSLWRPIFMHMIFNGTNVAMLVFQPNLVN</sequence>
<gene>
    <name evidence="3" type="ORF">STSP2_02755</name>
</gene>
<reference evidence="4" key="1">
    <citation type="submission" date="2017-02" db="EMBL/GenBank/DDBJ databases">
        <title>Comparative genomics and description of representatives of a novel lineage of planctomycetes thriving in anoxic sediments.</title>
        <authorList>
            <person name="Spring S."/>
            <person name="Bunk B."/>
            <person name="Sproer C."/>
        </authorList>
    </citation>
    <scope>NUCLEOTIDE SEQUENCE [LARGE SCALE GENOMIC DNA]</scope>
    <source>
        <strain evidence="4">ST-NAGAB-D1</strain>
    </source>
</reference>
<name>A0A1U9NNN5_9BACT</name>
<dbReference type="AlphaFoldDB" id="A0A1U9NNN5"/>
<feature type="transmembrane region" description="Helical" evidence="1">
    <location>
        <begin position="60"/>
        <end position="84"/>
    </location>
</feature>
<dbReference type="InterPro" id="IPR003675">
    <property type="entry name" value="Rce1/LyrA-like_dom"/>
</dbReference>
<keyword evidence="1" id="KW-1133">Transmembrane helix</keyword>
<dbReference type="GO" id="GO:0006508">
    <property type="term" value="P:proteolysis"/>
    <property type="evidence" value="ECO:0007669"/>
    <property type="project" value="UniProtKB-KW"/>
</dbReference>
<dbReference type="Pfam" id="PF02517">
    <property type="entry name" value="Rce1-like"/>
    <property type="match status" value="1"/>
</dbReference>
<organism evidence="3 4">
    <name type="scientific">Anaerohalosphaera lusitana</name>
    <dbReference type="NCBI Taxonomy" id="1936003"/>
    <lineage>
        <taxon>Bacteria</taxon>
        <taxon>Pseudomonadati</taxon>
        <taxon>Planctomycetota</taxon>
        <taxon>Phycisphaerae</taxon>
        <taxon>Sedimentisphaerales</taxon>
        <taxon>Anaerohalosphaeraceae</taxon>
        <taxon>Anaerohalosphaera</taxon>
    </lineage>
</organism>
<feature type="transmembrane region" description="Helical" evidence="1">
    <location>
        <begin position="20"/>
        <end position="39"/>
    </location>
</feature>
<keyword evidence="3" id="KW-0645">Protease</keyword>
<keyword evidence="1" id="KW-0812">Transmembrane</keyword>
<dbReference type="OrthoDB" id="258511at2"/>
<feature type="transmembrane region" description="Helical" evidence="1">
    <location>
        <begin position="141"/>
        <end position="165"/>
    </location>
</feature>
<keyword evidence="4" id="KW-1185">Reference proteome</keyword>
<dbReference type="PANTHER" id="PTHR43592:SF15">
    <property type="entry name" value="CAAX AMINO TERMINAL PROTEASE FAMILY PROTEIN"/>
    <property type="match status" value="1"/>
</dbReference>
<feature type="transmembrane region" description="Helical" evidence="1">
    <location>
        <begin position="264"/>
        <end position="284"/>
    </location>
</feature>
<evidence type="ECO:0000313" key="3">
    <source>
        <dbReference type="EMBL" id="AQT69562.1"/>
    </source>
</evidence>
<keyword evidence="1" id="KW-0472">Membrane</keyword>
<dbReference type="GO" id="GO:0080120">
    <property type="term" value="P:CAAX-box protein maturation"/>
    <property type="evidence" value="ECO:0007669"/>
    <property type="project" value="UniProtKB-ARBA"/>
</dbReference>
<feature type="transmembrane region" description="Helical" evidence="1">
    <location>
        <begin position="224"/>
        <end position="244"/>
    </location>
</feature>
<dbReference type="EMBL" id="CP019791">
    <property type="protein sequence ID" value="AQT69562.1"/>
    <property type="molecule type" value="Genomic_DNA"/>
</dbReference>
<feature type="transmembrane region" description="Helical" evidence="1">
    <location>
        <begin position="185"/>
        <end position="204"/>
    </location>
</feature>
<feature type="domain" description="CAAX prenyl protease 2/Lysostaphin resistance protein A-like" evidence="2">
    <location>
        <begin position="191"/>
        <end position="276"/>
    </location>
</feature>
<evidence type="ECO:0000256" key="1">
    <source>
        <dbReference type="SAM" id="Phobius"/>
    </source>
</evidence>
<dbReference type="Proteomes" id="UP000189674">
    <property type="component" value="Chromosome"/>
</dbReference>
<dbReference type="PANTHER" id="PTHR43592">
    <property type="entry name" value="CAAX AMINO TERMINAL PROTEASE"/>
    <property type="match status" value="1"/>
</dbReference>
<proteinExistence type="predicted"/>
<evidence type="ECO:0000259" key="2">
    <source>
        <dbReference type="Pfam" id="PF02517"/>
    </source>
</evidence>
<keyword evidence="3" id="KW-0378">Hydrolase</keyword>
<feature type="transmembrane region" description="Helical" evidence="1">
    <location>
        <begin position="96"/>
        <end position="120"/>
    </location>
</feature>
<dbReference type="KEGG" id="alus:STSP2_02755"/>
<accession>A0A1U9NNN5</accession>
<evidence type="ECO:0000313" key="4">
    <source>
        <dbReference type="Proteomes" id="UP000189674"/>
    </source>
</evidence>